<comment type="caution">
    <text evidence="1">The sequence shown here is derived from an EMBL/GenBank/DDBJ whole genome shotgun (WGS) entry which is preliminary data.</text>
</comment>
<accession>A0A8X6WG64</accession>
<evidence type="ECO:0000313" key="1">
    <source>
        <dbReference type="EMBL" id="GFY34205.1"/>
    </source>
</evidence>
<dbReference type="EMBL" id="BMAU01021422">
    <property type="protein sequence ID" value="GFY34205.1"/>
    <property type="molecule type" value="Genomic_DNA"/>
</dbReference>
<evidence type="ECO:0000313" key="2">
    <source>
        <dbReference type="Proteomes" id="UP000887159"/>
    </source>
</evidence>
<name>A0A8X6WG64_TRICX</name>
<proteinExistence type="predicted"/>
<organism evidence="1 2">
    <name type="scientific">Trichonephila clavipes</name>
    <name type="common">Golden silk orbweaver</name>
    <name type="synonym">Nephila clavipes</name>
    <dbReference type="NCBI Taxonomy" id="2585209"/>
    <lineage>
        <taxon>Eukaryota</taxon>
        <taxon>Metazoa</taxon>
        <taxon>Ecdysozoa</taxon>
        <taxon>Arthropoda</taxon>
        <taxon>Chelicerata</taxon>
        <taxon>Arachnida</taxon>
        <taxon>Araneae</taxon>
        <taxon>Araneomorphae</taxon>
        <taxon>Entelegynae</taxon>
        <taxon>Araneoidea</taxon>
        <taxon>Nephilidae</taxon>
        <taxon>Trichonephila</taxon>
    </lineage>
</organism>
<dbReference type="AlphaFoldDB" id="A0A8X6WG64"/>
<dbReference type="Proteomes" id="UP000887159">
    <property type="component" value="Unassembled WGS sequence"/>
</dbReference>
<reference evidence="1" key="1">
    <citation type="submission" date="2020-08" db="EMBL/GenBank/DDBJ databases">
        <title>Multicomponent nature underlies the extraordinary mechanical properties of spider dragline silk.</title>
        <authorList>
            <person name="Kono N."/>
            <person name="Nakamura H."/>
            <person name="Mori M."/>
            <person name="Yoshida Y."/>
            <person name="Ohtoshi R."/>
            <person name="Malay A.D."/>
            <person name="Moran D.A.P."/>
            <person name="Tomita M."/>
            <person name="Numata K."/>
            <person name="Arakawa K."/>
        </authorList>
    </citation>
    <scope>NUCLEOTIDE SEQUENCE</scope>
</reference>
<sequence>MEVRRKVSAQMLSLSLEHSSQLRGQPRKALQQLNSATVIFLTHSPNERCLVVKAMSLGLVPQNLPCREGRCTLNLSRLQRPPDAVVGKLREEGKFRCRSLFSFDH</sequence>
<protein>
    <submittedName>
        <fullName evidence="1">Uncharacterized protein</fullName>
    </submittedName>
</protein>
<keyword evidence="2" id="KW-1185">Reference proteome</keyword>
<gene>
    <name evidence="1" type="ORF">TNCV_2505081</name>
</gene>